<feature type="modified residue" description="4-aspartylphosphate" evidence="5">
    <location>
        <position position="58"/>
    </location>
</feature>
<evidence type="ECO:0000256" key="4">
    <source>
        <dbReference type="ARBA" id="ARBA00023163"/>
    </source>
</evidence>
<dbReference type="InterPro" id="IPR011006">
    <property type="entry name" value="CheY-like_superfamily"/>
</dbReference>
<evidence type="ECO:0000256" key="3">
    <source>
        <dbReference type="ARBA" id="ARBA00023125"/>
    </source>
</evidence>
<evidence type="ECO:0000259" key="6">
    <source>
        <dbReference type="PROSITE" id="PS50043"/>
    </source>
</evidence>
<protein>
    <submittedName>
        <fullName evidence="8">Response regulator transcription factor</fullName>
    </submittedName>
</protein>
<feature type="domain" description="Response regulatory" evidence="7">
    <location>
        <begin position="7"/>
        <end position="123"/>
    </location>
</feature>
<dbReference type="PROSITE" id="PS50043">
    <property type="entry name" value="HTH_LUXR_2"/>
    <property type="match status" value="1"/>
</dbReference>
<sequence length="224" mass="25250">MTQSPIKVLLVDDHPLFRKGLRFLIDNSDGFEIVGEATDGLEGVKLMQQCHPDVVLLDIDMPTMRGIEALPIMLNHEPDLTVLMLTVSEDSQDLTEALRLGARGYLLKNIDTEFLLRSIRKALEGDSVLSPEMTTKLIQQLRAPETPKAPPSQNQYEDDVLTPREREILYWIVKGLSNKEIAKELDIVESTVKVHVQNMMRKLNLSSRVQAALYAVEHGLDQLP</sequence>
<evidence type="ECO:0000259" key="7">
    <source>
        <dbReference type="PROSITE" id="PS50110"/>
    </source>
</evidence>
<keyword evidence="4" id="KW-0804">Transcription</keyword>
<dbReference type="CDD" id="cd17535">
    <property type="entry name" value="REC_NarL-like"/>
    <property type="match status" value="1"/>
</dbReference>
<gene>
    <name evidence="8" type="ORF">MMG00_04665</name>
</gene>
<dbReference type="InterPro" id="IPR000792">
    <property type="entry name" value="Tscrpt_reg_LuxR_C"/>
</dbReference>
<dbReference type="SUPFAM" id="SSF46894">
    <property type="entry name" value="C-terminal effector domain of the bipartite response regulators"/>
    <property type="match status" value="1"/>
</dbReference>
<feature type="domain" description="HTH luxR-type" evidence="6">
    <location>
        <begin position="154"/>
        <end position="219"/>
    </location>
</feature>
<dbReference type="RefSeq" id="WP_242152086.1">
    <property type="nucleotide sequence ID" value="NZ_CP093379.1"/>
</dbReference>
<proteinExistence type="predicted"/>
<evidence type="ECO:0000256" key="1">
    <source>
        <dbReference type="ARBA" id="ARBA00022553"/>
    </source>
</evidence>
<dbReference type="InterPro" id="IPR001789">
    <property type="entry name" value="Sig_transdc_resp-reg_receiver"/>
</dbReference>
<evidence type="ECO:0000256" key="2">
    <source>
        <dbReference type="ARBA" id="ARBA00023015"/>
    </source>
</evidence>
<dbReference type="EMBL" id="CP093379">
    <property type="protein sequence ID" value="UNM97145.1"/>
    <property type="molecule type" value="Genomic_DNA"/>
</dbReference>
<keyword evidence="9" id="KW-1185">Reference proteome</keyword>
<dbReference type="PANTHER" id="PTHR43214:SF41">
    <property type="entry name" value="NITRATE_NITRITE RESPONSE REGULATOR PROTEIN NARP"/>
    <property type="match status" value="1"/>
</dbReference>
<keyword evidence="1 5" id="KW-0597">Phosphoprotein</keyword>
<dbReference type="InterPro" id="IPR016032">
    <property type="entry name" value="Sig_transdc_resp-reg_C-effctor"/>
</dbReference>
<dbReference type="PANTHER" id="PTHR43214">
    <property type="entry name" value="TWO-COMPONENT RESPONSE REGULATOR"/>
    <property type="match status" value="1"/>
</dbReference>
<dbReference type="PROSITE" id="PS00622">
    <property type="entry name" value="HTH_LUXR_1"/>
    <property type="match status" value="1"/>
</dbReference>
<keyword evidence="3" id="KW-0238">DNA-binding</keyword>
<dbReference type="PRINTS" id="PR00038">
    <property type="entry name" value="HTHLUXR"/>
</dbReference>
<dbReference type="SMART" id="SM00448">
    <property type="entry name" value="REC"/>
    <property type="match status" value="1"/>
</dbReference>
<dbReference type="CDD" id="cd06170">
    <property type="entry name" value="LuxR_C_like"/>
    <property type="match status" value="1"/>
</dbReference>
<evidence type="ECO:0000256" key="5">
    <source>
        <dbReference type="PROSITE-ProRule" id="PRU00169"/>
    </source>
</evidence>
<reference evidence="8 9" key="1">
    <citation type="submission" date="2022-03" db="EMBL/GenBank/DDBJ databases">
        <title>Ignatzschineria rhizosphaerae HR5S32.</title>
        <authorList>
            <person name="Sun J.Q."/>
            <person name="Feng J.Y."/>
        </authorList>
    </citation>
    <scope>NUCLEOTIDE SEQUENCE [LARGE SCALE GENOMIC DNA]</scope>
    <source>
        <strain evidence="8 9">HR5S32</strain>
    </source>
</reference>
<dbReference type="Pfam" id="PF00196">
    <property type="entry name" value="GerE"/>
    <property type="match status" value="1"/>
</dbReference>
<organism evidence="8 9">
    <name type="scientific">Ignatzschineria rhizosphaerae</name>
    <dbReference type="NCBI Taxonomy" id="2923279"/>
    <lineage>
        <taxon>Bacteria</taxon>
        <taxon>Pseudomonadati</taxon>
        <taxon>Pseudomonadota</taxon>
        <taxon>Gammaproteobacteria</taxon>
        <taxon>Cardiobacteriales</taxon>
        <taxon>Ignatzschineriaceae</taxon>
        <taxon>Ignatzschineria</taxon>
    </lineage>
</organism>
<dbReference type="InterPro" id="IPR058245">
    <property type="entry name" value="NreC/VraR/RcsB-like_REC"/>
</dbReference>
<dbReference type="InterPro" id="IPR039420">
    <property type="entry name" value="WalR-like"/>
</dbReference>
<accession>A0ABY3X4F1</accession>
<dbReference type="SUPFAM" id="SSF52172">
    <property type="entry name" value="CheY-like"/>
    <property type="match status" value="1"/>
</dbReference>
<dbReference type="Proteomes" id="UP000829542">
    <property type="component" value="Chromosome"/>
</dbReference>
<evidence type="ECO:0000313" key="9">
    <source>
        <dbReference type="Proteomes" id="UP000829542"/>
    </source>
</evidence>
<dbReference type="SMART" id="SM00421">
    <property type="entry name" value="HTH_LUXR"/>
    <property type="match status" value="1"/>
</dbReference>
<dbReference type="PROSITE" id="PS50110">
    <property type="entry name" value="RESPONSE_REGULATORY"/>
    <property type="match status" value="1"/>
</dbReference>
<name>A0ABY3X4F1_9GAMM</name>
<keyword evidence="2" id="KW-0805">Transcription regulation</keyword>
<dbReference type="Gene3D" id="3.40.50.2300">
    <property type="match status" value="1"/>
</dbReference>
<evidence type="ECO:0000313" key="8">
    <source>
        <dbReference type="EMBL" id="UNM97145.1"/>
    </source>
</evidence>
<dbReference type="Pfam" id="PF00072">
    <property type="entry name" value="Response_reg"/>
    <property type="match status" value="1"/>
</dbReference>